<evidence type="ECO:0000256" key="1">
    <source>
        <dbReference type="SAM" id="Phobius"/>
    </source>
</evidence>
<protein>
    <submittedName>
        <fullName evidence="2">DUF2142 domain-containing protein</fullName>
    </submittedName>
</protein>
<sequence>MTIYVVVIVTVLFIIYSAIVPVLQNPDESPHIRYIEFILQNHRLPGKEEYSDGRVLNQSSFLIQLNQLQQSLKIARNPNFHFPFDSIMTPPTQDIHLSYIFNHPPAYYLYAMLFFGFGWLISNGFALIGIKLANYFLLLVSLYYSYQVGKLFSDKKDTLFPYVLGLLVTSWPMYLFLSTGANNDLLVVSASCGLSFYLIRAEKRASIKVKDFLMICIFLSIGILTKAQFFVFVPVVFWVILKYFKTLEVGKNYKKLILSCVPLFFPLYFYINQIILYGQILPTPRDISYDNAQAVVSCHGYSLFHYVKVWFFPRIPMIAQSFIGNFGWLDTKASKETILIVSIVVLLGLGGFLIGFLTKKKFRSEFKPFVRVVVPIALLLESFYSFLFFREYLQRCYVFFPTQGGYYFLLLLPLSFAVLVGLRKLLTPLGEKYAYIII</sequence>
<feature type="non-terminal residue" evidence="2">
    <location>
        <position position="438"/>
    </location>
</feature>
<dbReference type="Proteomes" id="UP000748332">
    <property type="component" value="Unassembled WGS sequence"/>
</dbReference>
<reference evidence="2" key="1">
    <citation type="submission" date="2020-04" db="EMBL/GenBank/DDBJ databases">
        <authorList>
            <person name="Zhang T."/>
        </authorList>
    </citation>
    <scope>NUCLEOTIDE SEQUENCE</scope>
    <source>
        <strain evidence="2">HKST-UBA16</strain>
    </source>
</reference>
<organism evidence="2 3">
    <name type="scientific">Candidatus Dojkabacteria bacterium</name>
    <dbReference type="NCBI Taxonomy" id="2099670"/>
    <lineage>
        <taxon>Bacteria</taxon>
        <taxon>Candidatus Dojkabacteria</taxon>
    </lineage>
</organism>
<keyword evidence="1" id="KW-0812">Transmembrane</keyword>
<feature type="transmembrane region" description="Helical" evidence="1">
    <location>
        <begin position="404"/>
        <end position="422"/>
    </location>
</feature>
<feature type="transmembrane region" description="Helical" evidence="1">
    <location>
        <begin position="5"/>
        <end position="23"/>
    </location>
</feature>
<keyword evidence="1" id="KW-1133">Transmembrane helix</keyword>
<feature type="transmembrane region" description="Helical" evidence="1">
    <location>
        <begin position="135"/>
        <end position="153"/>
    </location>
</feature>
<comment type="caution">
    <text evidence="2">The sequence shown here is derived from an EMBL/GenBank/DDBJ whole genome shotgun (WGS) entry which is preliminary data.</text>
</comment>
<evidence type="ECO:0000313" key="3">
    <source>
        <dbReference type="Proteomes" id="UP000748332"/>
    </source>
</evidence>
<dbReference type="InterPro" id="IPR018674">
    <property type="entry name" value="DUF2142_membrane"/>
</dbReference>
<feature type="transmembrane region" description="Helical" evidence="1">
    <location>
        <begin position="256"/>
        <end position="280"/>
    </location>
</feature>
<dbReference type="AlphaFoldDB" id="A0A955I5Z4"/>
<feature type="transmembrane region" description="Helical" evidence="1">
    <location>
        <begin position="369"/>
        <end position="389"/>
    </location>
</feature>
<feature type="transmembrane region" description="Helical" evidence="1">
    <location>
        <begin position="338"/>
        <end position="357"/>
    </location>
</feature>
<dbReference type="Pfam" id="PF09913">
    <property type="entry name" value="DUF2142"/>
    <property type="match status" value="1"/>
</dbReference>
<feature type="transmembrane region" description="Helical" evidence="1">
    <location>
        <begin position="184"/>
        <end position="200"/>
    </location>
</feature>
<accession>A0A955I5Z4</accession>
<evidence type="ECO:0000313" key="2">
    <source>
        <dbReference type="EMBL" id="MCA9375148.1"/>
    </source>
</evidence>
<name>A0A955I5Z4_9BACT</name>
<proteinExistence type="predicted"/>
<feature type="transmembrane region" description="Helical" evidence="1">
    <location>
        <begin position="107"/>
        <end position="128"/>
    </location>
</feature>
<feature type="transmembrane region" description="Helical" evidence="1">
    <location>
        <begin position="212"/>
        <end position="244"/>
    </location>
</feature>
<dbReference type="EMBL" id="JAGQLM010000098">
    <property type="protein sequence ID" value="MCA9375148.1"/>
    <property type="molecule type" value="Genomic_DNA"/>
</dbReference>
<gene>
    <name evidence="2" type="ORF">KC622_02350</name>
</gene>
<feature type="transmembrane region" description="Helical" evidence="1">
    <location>
        <begin position="159"/>
        <end position="177"/>
    </location>
</feature>
<keyword evidence="1" id="KW-0472">Membrane</keyword>
<reference evidence="2" key="2">
    <citation type="journal article" date="2021" name="Microbiome">
        <title>Successional dynamics and alternative stable states in a saline activated sludge microbial community over 9 years.</title>
        <authorList>
            <person name="Wang Y."/>
            <person name="Ye J."/>
            <person name="Ju F."/>
            <person name="Liu L."/>
            <person name="Boyd J.A."/>
            <person name="Deng Y."/>
            <person name="Parks D.H."/>
            <person name="Jiang X."/>
            <person name="Yin X."/>
            <person name="Woodcroft B.J."/>
            <person name="Tyson G.W."/>
            <person name="Hugenholtz P."/>
            <person name="Polz M.F."/>
            <person name="Zhang T."/>
        </authorList>
    </citation>
    <scope>NUCLEOTIDE SEQUENCE</scope>
    <source>
        <strain evidence="2">HKST-UBA16</strain>
    </source>
</reference>